<evidence type="ECO:0000313" key="2">
    <source>
        <dbReference type="EMBL" id="KRZ66496.1"/>
    </source>
</evidence>
<dbReference type="Proteomes" id="UP000054843">
    <property type="component" value="Unassembled WGS sequence"/>
</dbReference>
<comment type="caution">
    <text evidence="2">The sequence shown here is derived from an EMBL/GenBank/DDBJ whole genome shotgun (WGS) entry which is preliminary data.</text>
</comment>
<dbReference type="EMBL" id="JYDO01000240">
    <property type="protein sequence ID" value="KRZ66496.1"/>
    <property type="molecule type" value="Genomic_DNA"/>
</dbReference>
<gene>
    <name evidence="3" type="ORF">T10_7762</name>
    <name evidence="2" type="ORF">T10_9700</name>
</gene>
<name>A0A0V1M4C0_9BILA</name>
<protein>
    <submittedName>
        <fullName evidence="2">Uncharacterized protein</fullName>
    </submittedName>
</protein>
<evidence type="ECO:0000313" key="3">
    <source>
        <dbReference type="EMBL" id="KRZ66501.1"/>
    </source>
</evidence>
<dbReference type="EMBL" id="JYDO01000240">
    <property type="protein sequence ID" value="KRZ66501.1"/>
    <property type="molecule type" value="Genomic_DNA"/>
</dbReference>
<dbReference type="AlphaFoldDB" id="A0A0V1M4C0"/>
<proteinExistence type="predicted"/>
<accession>A0A0V1M4C0</accession>
<evidence type="ECO:0000256" key="1">
    <source>
        <dbReference type="SAM" id="Phobius"/>
    </source>
</evidence>
<reference evidence="2 4" key="1">
    <citation type="submission" date="2015-01" db="EMBL/GenBank/DDBJ databases">
        <title>Evolution of Trichinella species and genotypes.</title>
        <authorList>
            <person name="Korhonen P.K."/>
            <person name="Edoardo P."/>
            <person name="Giuseppe L.R."/>
            <person name="Gasser R.B."/>
        </authorList>
    </citation>
    <scope>NUCLEOTIDE SEQUENCE [LARGE SCALE GENOMIC DNA]</scope>
    <source>
        <strain evidence="2">ISS1980</strain>
    </source>
</reference>
<keyword evidence="4" id="KW-1185">Reference proteome</keyword>
<keyword evidence="1" id="KW-0472">Membrane</keyword>
<keyword evidence="1" id="KW-1133">Transmembrane helix</keyword>
<evidence type="ECO:0000313" key="4">
    <source>
        <dbReference type="Proteomes" id="UP000054843"/>
    </source>
</evidence>
<sequence length="80" mass="9141">MQSPFQNLHGSFQQHSFTLLSAPVDYYFFFSLSLFIYSWGCQLRGTSWSLICYHCSPVDRLMNGCFETTSPNPGNPEASF</sequence>
<organism evidence="2 4">
    <name type="scientific">Trichinella papuae</name>
    <dbReference type="NCBI Taxonomy" id="268474"/>
    <lineage>
        <taxon>Eukaryota</taxon>
        <taxon>Metazoa</taxon>
        <taxon>Ecdysozoa</taxon>
        <taxon>Nematoda</taxon>
        <taxon>Enoplea</taxon>
        <taxon>Dorylaimia</taxon>
        <taxon>Trichinellida</taxon>
        <taxon>Trichinellidae</taxon>
        <taxon>Trichinella</taxon>
    </lineage>
</organism>
<keyword evidence="1" id="KW-0812">Transmembrane</keyword>
<feature type="transmembrane region" description="Helical" evidence="1">
    <location>
        <begin position="20"/>
        <end position="40"/>
    </location>
</feature>